<dbReference type="Proteomes" id="UP000012015">
    <property type="component" value="Unassembled WGS sequence"/>
</dbReference>
<sequence length="141" mass="15256">MHAFALWAEEAEELHALRVCPAKPVRSVRIELGCLAGGKYQVVVPEAQPKVPLEHVEPFVALVGRQLGIGIRLACRNHVFECLQSSTGAAAQRQDSHAMSGNWLDVDAWIPGCRGANQIVQRHAVGASQWQKLFQGGAALA</sequence>
<accession>M7MN25</accession>
<comment type="caution">
    <text evidence="1">The sequence shown here is derived from an EMBL/GenBank/DDBJ whole genome shotgun (WGS) entry which is preliminary data.</text>
</comment>
<keyword evidence="2" id="KW-1185">Reference proteome</keyword>
<dbReference type="AlphaFoldDB" id="M7MN25"/>
<evidence type="ECO:0000313" key="1">
    <source>
        <dbReference type="EMBL" id="EMQ97747.1"/>
    </source>
</evidence>
<organism evidence="1 2">
    <name type="scientific">Paeniglutamicibacter gangotriensis Lz1y</name>
    <dbReference type="NCBI Taxonomy" id="1276920"/>
    <lineage>
        <taxon>Bacteria</taxon>
        <taxon>Bacillati</taxon>
        <taxon>Actinomycetota</taxon>
        <taxon>Actinomycetes</taxon>
        <taxon>Micrococcales</taxon>
        <taxon>Micrococcaceae</taxon>
        <taxon>Paeniglutamicibacter</taxon>
    </lineage>
</organism>
<evidence type="ECO:0000313" key="2">
    <source>
        <dbReference type="Proteomes" id="UP000012015"/>
    </source>
</evidence>
<reference evidence="1 2" key="1">
    <citation type="journal article" date="2013" name="Genome Announc.">
        <title>Draft Genome Sequence of Arthrobacter gangotriensis Strain Lz1yT, Isolated from a Penguin Rookery Soil Sample Collected in Antarctica, near the Indian Station Dakshin Gangotri.</title>
        <authorList>
            <person name="Shivaji S."/>
            <person name="Ara S."/>
            <person name="Bandi S."/>
            <person name="Singh A."/>
            <person name="Kumar Pinnaka A."/>
        </authorList>
    </citation>
    <scope>NUCLEOTIDE SEQUENCE [LARGE SCALE GENOMIC DNA]</scope>
    <source>
        <strain evidence="1 2">Lz1y</strain>
    </source>
</reference>
<name>M7MN25_9MICC</name>
<gene>
    <name evidence="1" type="ORF">ADIAG_03127</name>
</gene>
<protein>
    <submittedName>
        <fullName evidence="1">Uncharacterized protein</fullName>
    </submittedName>
</protein>
<dbReference type="EMBL" id="AOCK01000009">
    <property type="protein sequence ID" value="EMQ97747.1"/>
    <property type="molecule type" value="Genomic_DNA"/>
</dbReference>
<proteinExistence type="predicted"/>